<feature type="region of interest" description="Disordered" evidence="1">
    <location>
        <begin position="3902"/>
        <end position="3929"/>
    </location>
</feature>
<feature type="region of interest" description="Disordered" evidence="1">
    <location>
        <begin position="3690"/>
        <end position="3711"/>
    </location>
</feature>
<feature type="domain" description="CshA" evidence="4">
    <location>
        <begin position="4162"/>
        <end position="4242"/>
    </location>
</feature>
<feature type="compositionally biased region" description="Low complexity" evidence="1">
    <location>
        <begin position="3697"/>
        <end position="3706"/>
    </location>
</feature>
<feature type="domain" description="DUF7507" evidence="5">
    <location>
        <begin position="910"/>
        <end position="1030"/>
    </location>
</feature>
<dbReference type="InterPro" id="IPR018247">
    <property type="entry name" value="EF_Hand_1_Ca_BS"/>
</dbReference>
<feature type="domain" description="DUF11" evidence="3">
    <location>
        <begin position="3223"/>
        <end position="3333"/>
    </location>
</feature>
<dbReference type="NCBIfam" id="TIGR04225">
    <property type="entry name" value="CshA_fibril_rpt"/>
    <property type="match status" value="5"/>
</dbReference>
<feature type="domain" description="DUF11" evidence="3">
    <location>
        <begin position="2489"/>
        <end position="2597"/>
    </location>
</feature>
<feature type="domain" description="DUF7507" evidence="5">
    <location>
        <begin position="1892"/>
        <end position="1998"/>
    </location>
</feature>
<keyword evidence="2" id="KW-0812">Transmembrane</keyword>
<dbReference type="RefSeq" id="WP_170207016.1">
    <property type="nucleotide sequence ID" value="NZ_VFPT01000001.1"/>
</dbReference>
<dbReference type="InterPro" id="IPR055354">
    <property type="entry name" value="DUF7507"/>
</dbReference>
<feature type="compositionally biased region" description="Polar residues" evidence="1">
    <location>
        <begin position="1642"/>
        <end position="1659"/>
    </location>
</feature>
<feature type="region of interest" description="Disordered" evidence="1">
    <location>
        <begin position="571"/>
        <end position="595"/>
    </location>
</feature>
<feature type="compositionally biased region" description="Polar residues" evidence="1">
    <location>
        <begin position="571"/>
        <end position="581"/>
    </location>
</feature>
<feature type="compositionally biased region" description="Polar residues" evidence="1">
    <location>
        <begin position="1751"/>
        <end position="1760"/>
    </location>
</feature>
<dbReference type="Pfam" id="PF19076">
    <property type="entry name" value="CshA_repeat"/>
    <property type="match status" value="5"/>
</dbReference>
<feature type="domain" description="DUF11" evidence="3">
    <location>
        <begin position="3590"/>
        <end position="3701"/>
    </location>
</feature>
<feature type="region of interest" description="Disordered" evidence="1">
    <location>
        <begin position="710"/>
        <end position="746"/>
    </location>
</feature>
<dbReference type="Proteomes" id="UP000320582">
    <property type="component" value="Unassembled WGS sequence"/>
</dbReference>
<dbReference type="InterPro" id="IPR026395">
    <property type="entry name" value="CshA_fibril"/>
</dbReference>
<feature type="region of interest" description="Disordered" evidence="1">
    <location>
        <begin position="2703"/>
        <end position="2724"/>
    </location>
</feature>
<keyword evidence="2" id="KW-1133">Transmembrane helix</keyword>
<feature type="region of interest" description="Disordered" evidence="1">
    <location>
        <begin position="3078"/>
        <end position="3099"/>
    </location>
</feature>
<feature type="domain" description="DUF7507" evidence="5">
    <location>
        <begin position="1207"/>
        <end position="1314"/>
    </location>
</feature>
<feature type="domain" description="CshA" evidence="4">
    <location>
        <begin position="4058"/>
        <end position="4138"/>
    </location>
</feature>
<feature type="domain" description="DUF7507" evidence="5">
    <location>
        <begin position="1775"/>
        <end position="1881"/>
    </location>
</feature>
<dbReference type="Gene3D" id="2.60.40.3080">
    <property type="match status" value="2"/>
</dbReference>
<dbReference type="NCBIfam" id="TIGR01451">
    <property type="entry name" value="B_ant_repeat"/>
    <property type="match status" value="24"/>
</dbReference>
<feature type="domain" description="DUF11" evidence="3">
    <location>
        <begin position="3347"/>
        <end position="3455"/>
    </location>
</feature>
<feature type="domain" description="DUF11" evidence="3">
    <location>
        <begin position="3465"/>
        <end position="3577"/>
    </location>
</feature>
<feature type="domain" description="DUF7507" evidence="5">
    <location>
        <begin position="1514"/>
        <end position="1639"/>
    </location>
</feature>
<feature type="domain" description="DUF11" evidence="3">
    <location>
        <begin position="2978"/>
        <end position="3089"/>
    </location>
</feature>
<feature type="compositionally biased region" description="Polar residues" evidence="1">
    <location>
        <begin position="1569"/>
        <end position="1595"/>
    </location>
</feature>
<feature type="domain" description="DUF11" evidence="3">
    <location>
        <begin position="3713"/>
        <end position="3821"/>
    </location>
</feature>
<evidence type="ECO:0000256" key="1">
    <source>
        <dbReference type="SAM" id="MobiDB-lite"/>
    </source>
</evidence>
<evidence type="ECO:0000259" key="4">
    <source>
        <dbReference type="Pfam" id="PF19076"/>
    </source>
</evidence>
<name>A0A543K8U5_9RHOB</name>
<feature type="domain" description="DUF11" evidence="3">
    <location>
        <begin position="2735"/>
        <end position="2843"/>
    </location>
</feature>
<feature type="compositionally biased region" description="Low complexity" evidence="1">
    <location>
        <begin position="710"/>
        <end position="728"/>
    </location>
</feature>
<dbReference type="InterPro" id="IPR051172">
    <property type="entry name" value="Chlamydia_OmcB"/>
</dbReference>
<feature type="compositionally biased region" description="Low complexity" evidence="1">
    <location>
        <begin position="2473"/>
        <end position="2482"/>
    </location>
</feature>
<feature type="domain" description="CshA" evidence="4">
    <location>
        <begin position="4266"/>
        <end position="4349"/>
    </location>
</feature>
<feature type="region of interest" description="Disordered" evidence="1">
    <location>
        <begin position="1"/>
        <end position="42"/>
    </location>
</feature>
<feature type="domain" description="DUF11" evidence="3">
    <location>
        <begin position="3101"/>
        <end position="3209"/>
    </location>
</feature>
<reference evidence="6 7" key="1">
    <citation type="submission" date="2019-06" db="EMBL/GenBank/DDBJ databases">
        <title>Genomic Encyclopedia of Archaeal and Bacterial Type Strains, Phase II (KMG-II): from individual species to whole genera.</title>
        <authorList>
            <person name="Goeker M."/>
        </authorList>
    </citation>
    <scope>NUCLEOTIDE SEQUENCE [LARGE SCALE GENOMIC DNA]</scope>
    <source>
        <strain evidence="6 7">DSM 18423</strain>
    </source>
</reference>
<feature type="domain" description="DUF7507" evidence="5">
    <location>
        <begin position="597"/>
        <end position="713"/>
    </location>
</feature>
<feature type="region of interest" description="Disordered" evidence="1">
    <location>
        <begin position="2466"/>
        <end position="2487"/>
    </location>
</feature>
<evidence type="ECO:0000313" key="7">
    <source>
        <dbReference type="Proteomes" id="UP000320582"/>
    </source>
</evidence>
<dbReference type="EMBL" id="VFPT01000001">
    <property type="protein sequence ID" value="TQM91510.1"/>
    <property type="molecule type" value="Genomic_DNA"/>
</dbReference>
<feature type="domain" description="DUF11" evidence="3">
    <location>
        <begin position="2241"/>
        <end position="2353"/>
    </location>
</feature>
<dbReference type="PANTHER" id="PTHR34819:SF3">
    <property type="entry name" value="CELL SURFACE PROTEIN"/>
    <property type="match status" value="1"/>
</dbReference>
<feature type="domain" description="DUF7507" evidence="5">
    <location>
        <begin position="1067"/>
        <end position="1157"/>
    </location>
</feature>
<feature type="domain" description="DUF7507" evidence="5">
    <location>
        <begin position="1371"/>
        <end position="1472"/>
    </location>
</feature>
<feature type="domain" description="DUF7507" evidence="5">
    <location>
        <begin position="330"/>
        <end position="443"/>
    </location>
</feature>
<evidence type="ECO:0000259" key="3">
    <source>
        <dbReference type="Pfam" id="PF01345"/>
    </source>
</evidence>
<feature type="region of interest" description="Disordered" evidence="1">
    <location>
        <begin position="1751"/>
        <end position="1774"/>
    </location>
</feature>
<dbReference type="Gene3D" id="2.60.40.10">
    <property type="entry name" value="Immunoglobulins"/>
    <property type="match status" value="12"/>
</dbReference>
<accession>A0A543K8U5</accession>
<feature type="transmembrane region" description="Helical" evidence="2">
    <location>
        <begin position="57"/>
        <end position="75"/>
    </location>
</feature>
<dbReference type="Pfam" id="PF01345">
    <property type="entry name" value="DUF11"/>
    <property type="match status" value="14"/>
</dbReference>
<feature type="domain" description="DUF7507" evidence="5">
    <location>
        <begin position="479"/>
        <end position="585"/>
    </location>
</feature>
<feature type="compositionally biased region" description="Low complexity" evidence="1">
    <location>
        <begin position="3085"/>
        <end position="3094"/>
    </location>
</feature>
<evidence type="ECO:0000313" key="6">
    <source>
        <dbReference type="EMBL" id="TQM91510.1"/>
    </source>
</evidence>
<keyword evidence="2" id="KW-0472">Membrane</keyword>
<feature type="region of interest" description="Disordered" evidence="1">
    <location>
        <begin position="4048"/>
        <end position="4070"/>
    </location>
</feature>
<feature type="domain" description="DUF7507" evidence="5">
    <location>
        <begin position="777"/>
        <end position="875"/>
    </location>
</feature>
<sequence length="4711" mass="487767">MPRDTFYTPEDLMSHAPHTAQRQPVPALRHGGSGSGLDGQDPAAGGLTGRLARAARGGLMAILAGLMLVFTLMAMPGSAQAQATLNDLTFDQSYSFEYMEKPNDEPLEGAEYGFNQELPMSGNDDFRFTDSCGLPDESEWQSTGILPAEPFTFFEDVNSFDFRDLQRNKAWVRFPSVPIGTDIELRIRQRGPQDQHAFIAFNGPYLEVDNLVDPVSDNIGSGSVGPANDPNNILSTNRLFGLGSGLIAPIGDSWLASRSNDLRDYVATITTNEEGNAIVHYQRDTLASGGRAFLQWREPGGNWRDLPRANFNSTPPFDTPLCAPAEEELTHVKSASLDDTVAGTDGVVDEGDEITYTFTLENTGDVDLTNVSVVDDANFSGTGTLPTPTLNGDGTTVTTDIAIGESATFSTTYTLTQADIDEGEITNQALASADELDADVVSDTGTDAAGATITDPLDTDSSGSGATNDDPTVLTLTAAPALTLEKSADTSGLSSPAVVGELITYTFSVENTGNVTLNNVAVNDPLPDLSEPVFDAGLSTAADASLVAPGETAVFTATYALKQSDIDNGLTNTASATSEEVTTPVEDTITTEPEQDPGLTVLKSAVLNDNDGTPGVSAGDTIDYTFKVTNTGNVSLFLPNGAADLNDTETFNGTAANLSSPVYQNNDGGVFPASQLPVGTTATYTASYTLTQADVDRGEVTNRAEVTANTASDGTGTDVTTVSDTETAPDGEVITDPLNTDSDGTGGLNDDPTVVELAQAADATLIKSAVSISDINGDGFVTAGDILNYEFTVTNTGNVTLTDVAVTEESFNGTGGAPTITFLSSTGSSVEGTLVPGETATYVANYTLQQNDFALENGELKNQAKIDAAELSTSVLSDAGTEPDGTPIDDPAGTGTDSDETITALPPRATLIKSAVLDITGGDRDDIVDAGDVITYTYVVENVGAGTLTGVSVNETAANFNGTGLLPEPQFQLNESTGTSLSGDGLEIEPGGKAVFTATYTLTAEDADRGNVTNQAEVVAAELDTAVVSDAGTDSAGNEIIDPLQTDSNQNGIPNDDPTVLSFAPPPRATLIKSVDISDLSEFPQAGETVTYSFTVTNTGETTLENLEIFDPLISSTDAVGTIASLPPGATDSNIQVTYSLTQGDINAGKVENQAFLRSDRIPAPGIPSDTGTDRQGDTIADPLTTDSDGSGETNDDPTVFDIAADPKATLIKSAQHIDTNEDGVTGPGDQIEYTFELKNVGNVNLLNTTIVEESFNGNGAALDIVFVTNTETGNEDIDSQVVPGESVIFQAFYTLVEEDFIANSGQLSNLAKAPELFTPQGVQVDPVLSVAGTDENGDLIITPEATGTEQDPTLYNLPRATLSKQVLRNDADSDTPPAAGQVIEYRYLILNPNLVTLTDVQITESPDDFSGDFDNLSAIEFAGQGSFGDIEAGGFAIYRATYTLTQEDIDRGFVENQARLDTAEIDTAIVSDTFTNPDGTDINDGAFGLGTDSSGDGTLNNDPTRLDLEAVGALDVVKTATLADTNSSGADDEGDTITYTITARNTGNVTLSNVAVADTLYRSDADNTDLSDNTELTLTSGPTFDSADQGSSEGTLKPGETATYTATYVLEQDDVDAGGVVNTAVVSSETPDGTKIEEESGPTSETDGATATSLTQEPGLSLAKTADTSALSSPAVVGEEITYTFEVENTGNVTLTNVAVNDPLPDLSEPVFDAGLSTAADASSVAPGETAVFTATYALKQSDIDNGLTNTASATSEEVTTPVEDTITTSPEQAPALTLAKTADTSALSSPAVVGEEITYTFEVENTGNVTLNNVAVDDPLPDLSEPVFDDTASTATDASLVAPGETAVFTATYALKQSDIDNGLTNTASATSEEVTTPVEDTITTSPEQAPALTLAKTADTSALSSPAVVGEEITYTFEVENTGNVTLTNVAVDDPLPDLSEPVFDDTASTATDASLVAPGETAVFTATYALKQSDIDNGLTNTASATSEEVTTPVEDTITTSPEQAPALTLAKTADTSALSSPAVVGEEITYTFEVENTGNVTLNNIVVNDPLIDASNPVGTITSLLPGATDNSVTATYILTQDDINNGSVVNTATATSAEVTDEVSSNEETVSYDVLADLSIAKVVDNATPNVGEQVVFTLTASNAGPSDATGVVVTDELPSGYTYVSDNGSEAYDETTGEWTIGDLANGASETLEITVTVNATGDFGNVASIDGEQMDPSTENNETPAVKAEPLADLSVSKSVDKETANVGETVVFAVTASNFGPSDANDVIVEDLLPSGYVFVSSSVPSGTTYDPATGIWDIGFLPGDNTTRILTITAEVQPTGDYGNVAEISGDTPADPNENNNKTDPIAPANLVQQSDLALTKAVSDDKPKVGDEIVFTLVATNNGPSDANAANVKVTDELPSGYTYVSSAATDGSYDESTGIWDIGSLAKDQEETLEITVLVNASGDYANVASIEGDEADPDLTNNTTPAVEPEPTPVSDLSITKVVDNATPNVGDTVTFTLTAENDGPSDATGVVVTEQLEDGYEFTKATPSVGSYDPATGEWSIGALANAGSATLTLEATVLASGTYTNTASITGNEEDPSTENNVIDPPVETTPVAQSDLSIAKVVDNATPNVGEQVVFTLTASNAGPSDATGVVVTDELPSGYTYVSDNGGSATSESNGEITWTIGDLANGADPVELAITVTVNATGDYGNTASIEGNEEDPSTENNVIDPPVETTPVAQSDLSIAKVVDNATPNVGEQVVFTLTASNAGPSDATGVVVTDELPSGYTYVSDNGSEAYDETTGEWTIGDLANGASETLEITVTVNATGDFGNVASIDGEQMDPSTENNETPAVKAEPLADLSVSKSVDKETANVGETVVFAVTASNFGPSDANDVIVEDLLPSGYVFVSSSVPSGTTYDPATGIWDIGFLPGDNTTRILTITAEVQPTGDYGNVAEISGDTPADPNENNNKTDPIAPANLVQQSDLALTKAVSDDKPKVGDEIVFTLVATNNGPSDANAANVKVTDELPSGYTYVSSAATDGSYDESTGIWDIGSLAKDQEETLEITVLVNASGDYANVASIEGDEADPDLTNNTTPAVEPEPTPVSDLSITKVVDNATPNVGDTVTFTLTAENDGPSDATGVVVTEQLEDGYEFTKATPSVGSYDPATGEWSIGALANAGSATLTLEATVLASGTYTNTASITGNEEDPSTENNVIDPPVETTPVAQSDLSIAKVVDNATPNVGEQVVFTLTASNAGPSDATGVVVTDELPSGYTYVSDNGGSATSESNGEITWTIGDLANGADPVELAITVTVNATGDYGNTASIEGNEEDPSTENNVIDPPVETTPVAQSDLSIAKVVDNATPNVGEQVVFTLTASNAGPSDATGVVVTDELPSGYTYVSDNGSEAYDETTGEWTIGDLANGASETLEITVTVNATGDFGNVASIDGEQMDPSTENNETPAVKAEPLADLSVSKSVDKETANVGETVVFAVTASNFGPSDANDVIVEDLLPSGYVFVSSSVPSGTTYDPATGIWDIGFLPGDNTTRILTITAEVQPTGDYGNVAEISGDTPADPNENNNKTDPIAPANLVQQSDLALTKAVSDDKPKVGDEIVFTLVATNNGPSDANAANVKVTDELPSGYTYVSSAATDGSYDESTGIWDIGSLAKDQEETLEITVLVNASGDYANVASIEGDEADPDLTNNTTPAVEPEPTPVSDLSITKVVDNATPNVGDTVTFTLTAENDGPSDATGVVVTEQLEDGYEFTKATPSVGSYDPATGEWSIGALANAGSATLTLEATVLASGTYTNTASITGNEEDPSTENNVIDPPVETTPVVLPALQDDSVLSNDLGEPVTVDVLGNDEAGSNPIDPASVRLLDESGEPVTELVVAGEGTWTVDETTGEITFTPEAGFTGDPQPVSYTASDDQGNPAAAPGTVSVVYTEAPVLEDDESTGNTPGEPVTVDVLGNDDTSIDPASVRLLDESGEPVTELVVAGEGTWTVDETTGEITFTPEAGFTGDPQPVSYTASDDQGNPAAAPGTVSVVYTEAPVLEDDESTGNTPGEPVTVDVLGNDDTSIDPASVRLLDESGEPVTELVVAGEGTWTVDETTGEITFTPEAGFTGDPQPVSYTASDDQGNPAAAPGTVSVVYTEAPVLEDDESTGNTPGEPVTVDVLGNDDTSIDPASVRLLDESGEPVTELVVAGEGTWTVDETTGEITFTPEAGFTGDPQPVSYTASDDQGNPAAAPGTVSVVYTEAPVLEDDESTGNTPGEPVTVDVLGNDDTSIDPASVRLLDESGEPVTELVVAGEGTWTVDETTGEITFTPEAGFTGDPQPVSYTASDDQGNPAAAPATVSVVYTEALEITKIAGVDSVRVGDLLTYEISIRNSGTADVVVDIVDTLPRGFIYRQGSAATDGVPIDPGQSGQVLRFEGVTAQAGRVTVITLTTYVSTAVTVGTHINRARMFNPFTGAPIGQEATAAVRVEVDPVFQCSTVIGRVFDDINHDGYFNGEPQEDRFAITDQDFIPGKGKFWSEPTPSAPRREKGLPGVRLVTPNGIAVTTDEHGRFSLPCAALPRDIGSNFMLKLDDRTLPVGYRLTTENPRVVRLTPGMLTKMNFGAAMFPVARVDLSARAFSANGEMRPELRAGLQGLVAQIAAKPSVVRLSYQAAPNERDSVGNARLRSVEREIRRLWSGTGRYALTVERVVERAANKPGQQ</sequence>
<feature type="domain" description="DUF11" evidence="3">
    <location>
        <begin position="2123"/>
        <end position="2231"/>
    </location>
</feature>
<gene>
    <name evidence="6" type="ORF">BD293_0064</name>
</gene>
<feature type="domain" description="DUF11" evidence="3">
    <location>
        <begin position="2366"/>
        <end position="2477"/>
    </location>
</feature>
<feature type="region of interest" description="Disordered" evidence="1">
    <location>
        <begin position="446"/>
        <end position="472"/>
    </location>
</feature>
<comment type="caution">
    <text evidence="6">The sequence shown here is derived from an EMBL/GenBank/DDBJ whole genome shotgun (WGS) entry which is preliminary data.</text>
</comment>
<dbReference type="Pfam" id="PF24346">
    <property type="entry name" value="DUF7507"/>
    <property type="match status" value="13"/>
</dbReference>
<feature type="domain" description="DUF11" evidence="3">
    <location>
        <begin position="2853"/>
        <end position="2965"/>
    </location>
</feature>
<feature type="region of interest" description="Disordered" evidence="1">
    <location>
        <begin position="3315"/>
        <end position="3336"/>
    </location>
</feature>
<feature type="compositionally biased region" description="Low complexity" evidence="1">
    <location>
        <begin position="446"/>
        <end position="455"/>
    </location>
</feature>
<dbReference type="InterPro" id="IPR001434">
    <property type="entry name" value="OmcB-like_DUF11"/>
</dbReference>
<feature type="domain" description="DUF7507" evidence="5">
    <location>
        <begin position="2009"/>
        <end position="2109"/>
    </location>
</feature>
<organism evidence="6 7">
    <name type="scientific">Roseinatronobacter monicus</name>
    <dbReference type="NCBI Taxonomy" id="393481"/>
    <lineage>
        <taxon>Bacteria</taxon>
        <taxon>Pseudomonadati</taxon>
        <taxon>Pseudomonadota</taxon>
        <taxon>Alphaproteobacteria</taxon>
        <taxon>Rhodobacterales</taxon>
        <taxon>Paracoccaceae</taxon>
        <taxon>Roseinatronobacter</taxon>
    </lineage>
</organism>
<dbReference type="PROSITE" id="PS00018">
    <property type="entry name" value="EF_HAND_1"/>
    <property type="match status" value="1"/>
</dbReference>
<feature type="region of interest" description="Disordered" evidence="1">
    <location>
        <begin position="1159"/>
        <end position="1198"/>
    </location>
</feature>
<feature type="domain" description="CshA" evidence="4">
    <location>
        <begin position="3954"/>
        <end position="4034"/>
    </location>
</feature>
<feature type="domain" description="DUF11" evidence="3">
    <location>
        <begin position="2611"/>
        <end position="2721"/>
    </location>
</feature>
<dbReference type="InterPro" id="IPR047589">
    <property type="entry name" value="DUF11_rpt"/>
</dbReference>
<dbReference type="PANTHER" id="PTHR34819">
    <property type="entry name" value="LARGE CYSTEINE-RICH PERIPLASMIC PROTEIN OMCB"/>
    <property type="match status" value="1"/>
</dbReference>
<feature type="region of interest" description="Disordered" evidence="1">
    <location>
        <begin position="876"/>
        <end position="902"/>
    </location>
</feature>
<feature type="region of interest" description="Disordered" evidence="1">
    <location>
        <begin position="1566"/>
        <end position="1600"/>
    </location>
</feature>
<evidence type="ECO:0000259" key="5">
    <source>
        <dbReference type="Pfam" id="PF24346"/>
    </source>
</evidence>
<feature type="domain" description="CshA" evidence="4">
    <location>
        <begin position="3844"/>
        <end position="3930"/>
    </location>
</feature>
<feature type="compositionally biased region" description="Polar residues" evidence="1">
    <location>
        <begin position="459"/>
        <end position="470"/>
    </location>
</feature>
<evidence type="ECO:0000256" key="2">
    <source>
        <dbReference type="SAM" id="Phobius"/>
    </source>
</evidence>
<dbReference type="InterPro" id="IPR013783">
    <property type="entry name" value="Ig-like_fold"/>
</dbReference>
<protein>
    <submittedName>
        <fullName evidence="6">Putative repeat protein (TIGR01451 family)</fullName>
    </submittedName>
</protein>
<feature type="region of interest" description="Disordered" evidence="1">
    <location>
        <begin position="1626"/>
        <end position="1661"/>
    </location>
</feature>
<feature type="domain" description="DUF7507" evidence="5">
    <location>
        <begin position="1658"/>
        <end position="1764"/>
    </location>
</feature>
<proteinExistence type="predicted"/>
<keyword evidence="7" id="KW-1185">Reference proteome</keyword>